<sequence length="276" mass="32121">MQNVTFLALSNESENINQPMMSSREIALLVGKQLKHVHRDIRAMVPALYAVDSGENVKSYKWDTNKEEMNRFLDYHKIQEVKPVFDDRGYVYEFLLDRRHTEILITGYDVKRRAAVIDRWFALESGEAIPLVQQQSATLPQLSTLEILQIAMKAEQGRLEEKARADEAVRTKSQISQKREAVALQRNSALQRKLNRATRERDELAAQFGASKEWASTQQVWRATATRHYYRPLMRWCDDHDLHDTYCFDPITNDYVLSFPHAGWLEVYGVDIAKLF</sequence>
<feature type="coiled-coil region" evidence="1">
    <location>
        <begin position="180"/>
        <end position="207"/>
    </location>
</feature>
<comment type="caution">
    <text evidence="2">The sequence shown here is derived from an EMBL/GenBank/DDBJ whole genome shotgun (WGS) entry which is preliminary data.</text>
</comment>
<evidence type="ECO:0000256" key="1">
    <source>
        <dbReference type="SAM" id="Coils"/>
    </source>
</evidence>
<dbReference type="HOGENOM" id="CLU_046670_14_1_6"/>
<keyword evidence="1" id="KW-0175">Coiled coil</keyword>
<evidence type="ECO:0000313" key="2">
    <source>
        <dbReference type="EMBL" id="CDH33351.1"/>
    </source>
</evidence>
<gene>
    <name evidence="2" type="ORF">XBI1_2630002</name>
</gene>
<dbReference type="EMBL" id="CBTB010000183">
    <property type="protein sequence ID" value="CDH33351.1"/>
    <property type="molecule type" value="Genomic_DNA"/>
</dbReference>
<dbReference type="RefSeq" id="WP_051875373.1">
    <property type="nucleotide sequence ID" value="NZ_CAWLWA010000184.1"/>
</dbReference>
<dbReference type="AlphaFoldDB" id="A0A077QM02"/>
<proteinExistence type="predicted"/>
<accession>A0A077QM02</accession>
<name>A0A077QM02_XENBV</name>
<protein>
    <submittedName>
        <fullName evidence="2">Putative DNA binding protein Roi</fullName>
    </submittedName>
</protein>
<dbReference type="Proteomes" id="UP000028480">
    <property type="component" value="Unassembled WGS sequence"/>
</dbReference>
<organism evidence="2">
    <name type="scientific">Xenorhabdus bovienii str. Intermedium</name>
    <dbReference type="NCBI Taxonomy" id="1379677"/>
    <lineage>
        <taxon>Bacteria</taxon>
        <taxon>Pseudomonadati</taxon>
        <taxon>Pseudomonadota</taxon>
        <taxon>Gammaproteobacteria</taxon>
        <taxon>Enterobacterales</taxon>
        <taxon>Morganellaceae</taxon>
        <taxon>Xenorhabdus</taxon>
    </lineage>
</organism>
<reference evidence="2" key="1">
    <citation type="submission" date="2013-07" db="EMBL/GenBank/DDBJ databases">
        <title>Sub-species coevolution in mutualistic symbiosis.</title>
        <authorList>
            <person name="Murfin K."/>
            <person name="Klassen J."/>
            <person name="Lee M."/>
            <person name="Forst S."/>
            <person name="Stock P."/>
            <person name="Goodrich-Blair H."/>
        </authorList>
    </citation>
    <scope>NUCLEOTIDE SEQUENCE [LARGE SCALE GENOMIC DNA]</scope>
    <source>
        <strain evidence="2">Intermedium</strain>
    </source>
</reference>